<reference evidence="2 3" key="1">
    <citation type="submission" date="2017-07" db="EMBL/GenBank/DDBJ databases">
        <title>Niveispirillum cyanobacteriorum sp. nov., isolated from cyanobacterial aggregates in a eutrophic lake.</title>
        <authorList>
            <person name="Cai H."/>
        </authorList>
    </citation>
    <scope>NUCLEOTIDE SEQUENCE [LARGE SCALE GENOMIC DNA]</scope>
    <source>
        <strain evidence="3">TH1-14</strain>
    </source>
</reference>
<feature type="transmembrane region" description="Helical" evidence="1">
    <location>
        <begin position="84"/>
        <end position="102"/>
    </location>
</feature>
<dbReference type="AlphaFoldDB" id="A0A255YTN0"/>
<keyword evidence="1" id="KW-1133">Transmembrane helix</keyword>
<comment type="caution">
    <text evidence="2">The sequence shown here is derived from an EMBL/GenBank/DDBJ whole genome shotgun (WGS) entry which is preliminary data.</text>
</comment>
<keyword evidence="1" id="KW-0812">Transmembrane</keyword>
<evidence type="ECO:0000313" key="3">
    <source>
        <dbReference type="Proteomes" id="UP000216998"/>
    </source>
</evidence>
<dbReference type="Proteomes" id="UP000216998">
    <property type="component" value="Unassembled WGS sequence"/>
</dbReference>
<accession>A0A255YTN0</accession>
<protein>
    <submittedName>
        <fullName evidence="2">Uncharacterized protein</fullName>
    </submittedName>
</protein>
<evidence type="ECO:0000313" key="2">
    <source>
        <dbReference type="EMBL" id="OYQ32541.1"/>
    </source>
</evidence>
<name>A0A255YTN0_9PROT</name>
<keyword evidence="3" id="KW-1185">Reference proteome</keyword>
<gene>
    <name evidence="2" type="ORF">CHU95_17290</name>
</gene>
<keyword evidence="1" id="KW-0472">Membrane</keyword>
<sequence>MMRGWAHGLLALLFLVMAFQSGILLRSDVRASLHLPQLPSLHLLIGQALPASQGPDRWAEVAATVSRPVGHGKREHDAGGDDPVTLPTLLVVAIALFYALPLRGSDVARALRIGLTPEGRHREAGRCPTGPPAFAG</sequence>
<dbReference type="EMBL" id="NOXU01000031">
    <property type="protein sequence ID" value="OYQ32541.1"/>
    <property type="molecule type" value="Genomic_DNA"/>
</dbReference>
<proteinExistence type="predicted"/>
<organism evidence="2 3">
    <name type="scientific">Niveispirillum lacus</name>
    <dbReference type="NCBI Taxonomy" id="1981099"/>
    <lineage>
        <taxon>Bacteria</taxon>
        <taxon>Pseudomonadati</taxon>
        <taxon>Pseudomonadota</taxon>
        <taxon>Alphaproteobacteria</taxon>
        <taxon>Rhodospirillales</taxon>
        <taxon>Azospirillaceae</taxon>
        <taxon>Niveispirillum</taxon>
    </lineage>
</organism>
<evidence type="ECO:0000256" key="1">
    <source>
        <dbReference type="SAM" id="Phobius"/>
    </source>
</evidence>